<keyword evidence="2 6" id="KW-0812">Transmembrane</keyword>
<dbReference type="GO" id="GO:0000932">
    <property type="term" value="C:P-body"/>
    <property type="evidence" value="ECO:0007669"/>
    <property type="project" value="TreeGrafter"/>
</dbReference>
<feature type="region of interest" description="Disordered" evidence="5">
    <location>
        <begin position="510"/>
        <end position="664"/>
    </location>
</feature>
<keyword evidence="9" id="KW-1185">Reference proteome</keyword>
<comment type="subcellular location">
    <subcellularLocation>
        <location evidence="1">Membrane</location>
        <topology evidence="1">Multi-pass membrane protein</topology>
    </subcellularLocation>
</comment>
<evidence type="ECO:0000313" key="8">
    <source>
        <dbReference type="EMBL" id="KAG2222159.1"/>
    </source>
</evidence>
<evidence type="ECO:0000313" key="9">
    <source>
        <dbReference type="Proteomes" id="UP000646827"/>
    </source>
</evidence>
<feature type="transmembrane region" description="Helical" evidence="6">
    <location>
        <begin position="101"/>
        <end position="121"/>
    </location>
</feature>
<dbReference type="InterPro" id="IPR050180">
    <property type="entry name" value="RNR_Ribonuclease"/>
</dbReference>
<feature type="compositionally biased region" description="Basic and acidic residues" evidence="5">
    <location>
        <begin position="161"/>
        <end position="173"/>
    </location>
</feature>
<dbReference type="Pfam" id="PF17849">
    <property type="entry name" value="OB_Dis3"/>
    <property type="match status" value="1"/>
</dbReference>
<dbReference type="InterPro" id="IPR041505">
    <property type="entry name" value="Dis3_CSD2"/>
</dbReference>
<dbReference type="PANTHER" id="PTHR23355:SF9">
    <property type="entry name" value="DIS3-LIKE EXONUCLEASE 2"/>
    <property type="match status" value="1"/>
</dbReference>
<feature type="compositionally biased region" description="Low complexity" evidence="5">
    <location>
        <begin position="593"/>
        <end position="606"/>
    </location>
</feature>
<evidence type="ECO:0000256" key="2">
    <source>
        <dbReference type="ARBA" id="ARBA00022692"/>
    </source>
</evidence>
<feature type="region of interest" description="Disordered" evidence="5">
    <location>
        <begin position="698"/>
        <end position="770"/>
    </location>
</feature>
<evidence type="ECO:0000259" key="7">
    <source>
        <dbReference type="SMART" id="SM00955"/>
    </source>
</evidence>
<dbReference type="PROSITE" id="PS01175">
    <property type="entry name" value="RIBONUCLEASE_II"/>
    <property type="match status" value="1"/>
</dbReference>
<keyword evidence="4 6" id="KW-0472">Membrane</keyword>
<feature type="transmembrane region" description="Helical" evidence="6">
    <location>
        <begin position="390"/>
        <end position="410"/>
    </location>
</feature>
<gene>
    <name evidence="8" type="ORF">INT45_007176</name>
</gene>
<feature type="compositionally biased region" description="Polar residues" evidence="5">
    <location>
        <begin position="545"/>
        <end position="585"/>
    </location>
</feature>
<dbReference type="GO" id="GO:0016020">
    <property type="term" value="C:membrane"/>
    <property type="evidence" value="ECO:0007669"/>
    <property type="project" value="UniProtKB-SubCell"/>
</dbReference>
<feature type="compositionally biased region" description="Acidic residues" evidence="5">
    <location>
        <begin position="711"/>
        <end position="721"/>
    </location>
</feature>
<feature type="compositionally biased region" description="Low complexity" evidence="5">
    <location>
        <begin position="729"/>
        <end position="745"/>
    </location>
</feature>
<protein>
    <recommendedName>
        <fullName evidence="7">RNB domain-containing protein</fullName>
    </recommendedName>
</protein>
<feature type="region of interest" description="Disordered" evidence="5">
    <location>
        <begin position="161"/>
        <end position="186"/>
    </location>
</feature>
<feature type="domain" description="RNB" evidence="7">
    <location>
        <begin position="1200"/>
        <end position="1535"/>
    </location>
</feature>
<dbReference type="GO" id="GO:0003723">
    <property type="term" value="F:RNA binding"/>
    <property type="evidence" value="ECO:0007669"/>
    <property type="project" value="InterPro"/>
</dbReference>
<evidence type="ECO:0000256" key="6">
    <source>
        <dbReference type="SAM" id="Phobius"/>
    </source>
</evidence>
<dbReference type="PANTHER" id="PTHR23355">
    <property type="entry name" value="RIBONUCLEASE"/>
    <property type="match status" value="1"/>
</dbReference>
<dbReference type="Gene3D" id="2.40.50.700">
    <property type="match status" value="1"/>
</dbReference>
<comment type="caution">
    <text evidence="8">The sequence shown here is derived from an EMBL/GenBank/DDBJ whole genome shotgun (WGS) entry which is preliminary data.</text>
</comment>
<keyword evidence="3 6" id="KW-1133">Transmembrane helix</keyword>
<reference evidence="8 9" key="1">
    <citation type="submission" date="2020-12" db="EMBL/GenBank/DDBJ databases">
        <title>Metabolic potential, ecology and presence of endohyphal bacteria is reflected in genomic diversity of Mucoromycotina.</title>
        <authorList>
            <person name="Muszewska A."/>
            <person name="Okrasinska A."/>
            <person name="Steczkiewicz K."/>
            <person name="Drgas O."/>
            <person name="Orlowska M."/>
            <person name="Perlinska-Lenart U."/>
            <person name="Aleksandrzak-Piekarczyk T."/>
            <person name="Szatraj K."/>
            <person name="Zielenkiewicz U."/>
            <person name="Pilsyk S."/>
            <person name="Malc E."/>
            <person name="Mieczkowski P."/>
            <person name="Kruszewska J.S."/>
            <person name="Biernat P."/>
            <person name="Pawlowska J."/>
        </authorList>
    </citation>
    <scope>NUCLEOTIDE SEQUENCE [LARGE SCALE GENOMIC DNA]</scope>
    <source>
        <strain evidence="8 9">CBS 142.35</strain>
    </source>
</reference>
<proteinExistence type="predicted"/>
<sequence length="1733" mass="197895">MPFLTTPIAWITGIPEPTLRLLMTLGLAYPIARVYNQMYIRGKGPIVSSATVTERNMFILLAGLALSLFFNGSTIYHSLLTVSISYGALYLNEQFFAQNRLYGCSFVWAFNAIYLLAGYYFTATDEYDVSWTMPQCILCLRLMGFGFDYYDGSTSVVKVEGPERTKQAEETTDHQTTVRPTEQVKPPSNLPLSFAADTPLATLPDFAQVLAYCYFPSAFLVGPQFSFSLYRKWLSTNSLQEDSSPLAQEEAEKDQMRYVFRCLGLAVVYLAIQQGIGGSYPTSYLLTDEYASLGLFRRMWIFLVTGKFVYNKYIGVWMLTEGACAYFGISHEGKDGKGRHLFGGLANALPAKFETATSIDHVIASFNINTNLWVKYYVFKRLKFLGNKQLSQFGALAFLAIWHGFHINYFTTFFCEFAVTVCESILRKRLLPSVQTYTKKNPFALVAWKVVAWCTCSASLHYCVIQFDLLKAAKAFIAYKQVYFLGHFILLAIFLVDKFVLKQAVRTPKQKQRNIGGGNSRPFGHRPPPRPSSTRVNAPIIGNNDKITLSPPTQHWGNTPNNRVISPKTRSATATVSVDTANEQWRTWRPSEETSNSSTTSSNSPTWFSPLQIASSALAPPDTPLRNNSSQSPRSSIIPQQQFSPKRSPEPSSSNNGVGGSIGFKDNAMIQKYSQQQYEDKENVGQNNFQEEEIVVHKEEEKQRKHSIWSDDWDDGYDEQEVFSSNYMPSTRTNSSPAATNATATDIPPRSGWSPEPPEEEEEEGEQVKEEFIKQYNYYFTAHKREPRDLSIEDICVESLTIRRPKKQQQSQPHDRRFQGFGNKPKRDDDDGDDTYQNGGPQLRRGSAQQQKQGQQGQKQQRYKNYDNNNVLSSSRFEQPVQVMTDTSSPFMYPVFFDKPSPDHYQQYNNDEQTQYQHGKQRNNNNNNKYRKDNVAHGFGYSEYLSPQEIEDRSNLGELYVGVLRINRHRRYDAYVSTTSLDDDVYIGSQICRNRAFDGDVVAIELTDVDIAWKQRKEAIQRSRMKNGTLEQQAEEELDIDDQESLVDQDEYELHNKPKYAGKVVGIIERPKERFVVGILIPESNSSTVSGFEPKTWFRPLDKRIPLFYIPIGSGPADVRQNENYYKSRLYVAKMIAWHPHKMRPVGKVMRELGQIGDMSVETQAILTDCCITSDPYSDEALASIPSLPFIIPESEFAKRSDMRDLITFTIDPSTAKDLDDAIHIKRMADGFEVGVHIADVSYFVRSNTPLDSEAKDRGTSTYLVDNVVPMLPEVLCQDLCSLNQGQDRLTFSVIWRMDNKGNVIDTSFVKAIIRSKAQLSYEDAQKVIEGGHLDLSISCATEIEQAIRDLMGLAQHMRDRRFATGGALAISTLKLEFQLNKENLEPVSVTPYEQIDTHRLIEEFMLQANLSVSRKISKVYPNDALLRRHRGPIIRRMDEFVQLAHELGFNIDSESAGKLQKSFDLIPEGEIKQALFALAIRPMQRAKYFCSGTLDPSRWLHYALNEQTYTHFTSPIRRYADIVVHRQLEYAMKDKKMSGFSKKTIQSISYHCNYRKDHTANAQEMSRHLYLCRYISQQKTHVILSATVIMVELDFIEIYQHTYGLKQRLYVEDCPITHQEFDSDQNIVTWYWKPGVQVDMESYMRKSYRTTSTKRQDSQEQDGNNVTIKPKDKKSHVNTRYRAPPQKLVQSLLNHDACAQTFSVFSTLNIRLQVNSARSPPIINAYPINPFY</sequence>
<feature type="transmembrane region" description="Helical" evidence="6">
    <location>
        <begin position="58"/>
        <end position="89"/>
    </location>
</feature>
<feature type="compositionally biased region" description="Low complexity" evidence="5">
    <location>
        <begin position="626"/>
        <end position="642"/>
    </location>
</feature>
<dbReference type="InterPro" id="IPR022966">
    <property type="entry name" value="RNase_II/R_CS"/>
</dbReference>
<feature type="compositionally biased region" description="Low complexity" evidence="5">
    <location>
        <begin position="849"/>
        <end position="860"/>
    </location>
</feature>
<dbReference type="SMART" id="SM00955">
    <property type="entry name" value="RNB"/>
    <property type="match status" value="1"/>
</dbReference>
<name>A0A8H7VPF1_9FUNG</name>
<evidence type="ECO:0000256" key="1">
    <source>
        <dbReference type="ARBA" id="ARBA00004141"/>
    </source>
</evidence>
<feature type="transmembrane region" description="Helical" evidence="6">
    <location>
        <begin position="482"/>
        <end position="501"/>
    </location>
</feature>
<dbReference type="InterPro" id="IPR004299">
    <property type="entry name" value="MBOAT_fam"/>
</dbReference>
<feature type="region of interest" description="Disordered" evidence="5">
    <location>
        <begin position="803"/>
        <end position="866"/>
    </location>
</feature>
<accession>A0A8H7VPF1</accession>
<dbReference type="EMBL" id="JAEPRB010000090">
    <property type="protein sequence ID" value="KAG2222159.1"/>
    <property type="molecule type" value="Genomic_DNA"/>
</dbReference>
<dbReference type="GO" id="GO:0006402">
    <property type="term" value="P:mRNA catabolic process"/>
    <property type="evidence" value="ECO:0007669"/>
    <property type="project" value="TreeGrafter"/>
</dbReference>
<dbReference type="OrthoDB" id="372421at2759"/>
<evidence type="ECO:0000256" key="5">
    <source>
        <dbReference type="SAM" id="MobiDB-lite"/>
    </source>
</evidence>
<organism evidence="8 9">
    <name type="scientific">Circinella minor</name>
    <dbReference type="NCBI Taxonomy" id="1195481"/>
    <lineage>
        <taxon>Eukaryota</taxon>
        <taxon>Fungi</taxon>
        <taxon>Fungi incertae sedis</taxon>
        <taxon>Mucoromycota</taxon>
        <taxon>Mucoromycotina</taxon>
        <taxon>Mucoromycetes</taxon>
        <taxon>Mucorales</taxon>
        <taxon>Lichtheimiaceae</taxon>
        <taxon>Circinella</taxon>
    </lineage>
</organism>
<feature type="transmembrane region" description="Helical" evidence="6">
    <location>
        <begin position="450"/>
        <end position="470"/>
    </location>
</feature>
<evidence type="ECO:0000256" key="4">
    <source>
        <dbReference type="ARBA" id="ARBA00023136"/>
    </source>
</evidence>
<dbReference type="Proteomes" id="UP000646827">
    <property type="component" value="Unassembled WGS sequence"/>
</dbReference>
<evidence type="ECO:0000256" key="3">
    <source>
        <dbReference type="ARBA" id="ARBA00022989"/>
    </source>
</evidence>
<dbReference type="Gene3D" id="2.40.50.690">
    <property type="match status" value="1"/>
</dbReference>
<dbReference type="InterPro" id="IPR001900">
    <property type="entry name" value="RNase_II/R"/>
</dbReference>
<dbReference type="Pfam" id="PF00773">
    <property type="entry name" value="RNB"/>
    <property type="match status" value="1"/>
</dbReference>
<feature type="region of interest" description="Disordered" evidence="5">
    <location>
        <begin position="1648"/>
        <end position="1681"/>
    </location>
</feature>
<feature type="transmembrane region" description="Helical" evidence="6">
    <location>
        <begin position="258"/>
        <end position="278"/>
    </location>
</feature>
<feature type="transmembrane region" description="Helical" evidence="6">
    <location>
        <begin position="290"/>
        <end position="310"/>
    </location>
</feature>
<feature type="transmembrane region" description="Helical" evidence="6">
    <location>
        <begin position="209"/>
        <end position="230"/>
    </location>
</feature>
<dbReference type="SUPFAM" id="SSF50249">
    <property type="entry name" value="Nucleic acid-binding proteins"/>
    <property type="match status" value="2"/>
</dbReference>
<dbReference type="Pfam" id="PF17877">
    <property type="entry name" value="Dis3l2_C_term"/>
    <property type="match status" value="1"/>
</dbReference>
<dbReference type="InterPro" id="IPR012340">
    <property type="entry name" value="NA-bd_OB-fold"/>
</dbReference>
<dbReference type="GO" id="GO:0000175">
    <property type="term" value="F:3'-5'-RNA exonuclease activity"/>
    <property type="evidence" value="ECO:0007669"/>
    <property type="project" value="TreeGrafter"/>
</dbReference>
<dbReference type="Pfam" id="PF03062">
    <property type="entry name" value="MBOAT"/>
    <property type="match status" value="1"/>
</dbReference>
<dbReference type="InterPro" id="IPR041093">
    <property type="entry name" value="Dis3l2-like_C"/>
</dbReference>